<dbReference type="Proteomes" id="UP000593875">
    <property type="component" value="Chromosome"/>
</dbReference>
<evidence type="ECO:0000313" key="2">
    <source>
        <dbReference type="Proteomes" id="UP000593875"/>
    </source>
</evidence>
<evidence type="ECO:0000313" key="1">
    <source>
        <dbReference type="EMBL" id="QOL48834.1"/>
    </source>
</evidence>
<dbReference type="KEGG" id="mlir:LPB04_18025"/>
<organism evidence="1 2">
    <name type="scientific">Massilia litorea</name>
    <dbReference type="NCBI Taxonomy" id="2769491"/>
    <lineage>
        <taxon>Bacteria</taxon>
        <taxon>Pseudomonadati</taxon>
        <taxon>Pseudomonadota</taxon>
        <taxon>Betaproteobacteria</taxon>
        <taxon>Burkholderiales</taxon>
        <taxon>Oxalobacteraceae</taxon>
        <taxon>Telluria group</taxon>
        <taxon>Massilia</taxon>
    </lineage>
</organism>
<reference evidence="1 2" key="1">
    <citation type="submission" date="2020-10" db="EMBL/GenBank/DDBJ databases">
        <title>Genome sequencing of Massilia sp. LPB0304.</title>
        <authorList>
            <person name="Kim J."/>
        </authorList>
    </citation>
    <scope>NUCLEOTIDE SEQUENCE [LARGE SCALE GENOMIC DNA]</scope>
    <source>
        <strain evidence="1 2">LPB0304</strain>
    </source>
</reference>
<proteinExistence type="predicted"/>
<sequence>MEKLIAQLLRLYLVPGQLAPELLRQHLLGQVTLPLSLPAGGETRALILDFDKAKGDADGDHWTRLCAVAQALQADYGFPAPGVSISADAGFRLWLSFEVPVPAAEAQRFLEQLRDTAFPELAVAPDAVDRPVALPPCLDPASGRWSAFIHPGMGASFADEPGLEMAPPPLAQAAFLEQLETIGADQFNAALWSLQPAPVGAPLAPSEPAAQAASAPGELLLRDATLEDIVRHLHARNIEPTFRHLIPAHSPR</sequence>
<name>A0A7L9U1G1_9BURK</name>
<accession>A0A7L9U1G1</accession>
<dbReference type="RefSeq" id="WP_193685877.1">
    <property type="nucleotide sequence ID" value="NZ_CP062941.1"/>
</dbReference>
<gene>
    <name evidence="1" type="ORF">LPB04_18025</name>
</gene>
<keyword evidence="2" id="KW-1185">Reference proteome</keyword>
<protein>
    <submittedName>
        <fullName evidence="1">Uncharacterized protein</fullName>
    </submittedName>
</protein>
<dbReference type="EMBL" id="CP062941">
    <property type="protein sequence ID" value="QOL48834.1"/>
    <property type="molecule type" value="Genomic_DNA"/>
</dbReference>
<dbReference type="AlphaFoldDB" id="A0A7L9U1G1"/>